<dbReference type="InterPro" id="IPR029098">
    <property type="entry name" value="Acetyltransf_C"/>
</dbReference>
<comment type="caution">
    <text evidence="10">The sequence shown here is derived from an EMBL/GenBank/DDBJ whole genome shotgun (WGS) entry which is preliminary data.</text>
</comment>
<dbReference type="InterPro" id="IPR018357">
    <property type="entry name" value="Hexapep_transf_CS"/>
</dbReference>
<gene>
    <name evidence="8 10" type="primary">lpxA</name>
    <name evidence="10" type="ORF">OLX77_09275</name>
</gene>
<comment type="catalytic activity">
    <reaction evidence="8">
        <text>a (3R)-hydroxyacyl-[ACP] + UDP-N-acetyl-alpha-D-glucosamine = a UDP-3-O-[(3R)-3-hydroxyacyl]-N-acetyl-alpha-D-glucosamine + holo-[ACP]</text>
        <dbReference type="Rhea" id="RHEA:67812"/>
        <dbReference type="Rhea" id="RHEA-COMP:9685"/>
        <dbReference type="Rhea" id="RHEA-COMP:9945"/>
        <dbReference type="ChEBI" id="CHEBI:57705"/>
        <dbReference type="ChEBI" id="CHEBI:64479"/>
        <dbReference type="ChEBI" id="CHEBI:78827"/>
        <dbReference type="ChEBI" id="CHEBI:173225"/>
        <dbReference type="EC" id="2.3.1.129"/>
    </reaction>
</comment>
<dbReference type="PANTHER" id="PTHR43480:SF1">
    <property type="entry name" value="ACYL-[ACYL-CARRIER-PROTEIN]--UDP-N-ACETYLGLUCOSAMINE O-ACYLTRANSFERASE, MITOCHONDRIAL-RELATED"/>
    <property type="match status" value="1"/>
</dbReference>
<dbReference type="InterPro" id="IPR037157">
    <property type="entry name" value="Acetyltransf_C_sf"/>
</dbReference>
<dbReference type="EMBL" id="JAPHEH010000001">
    <property type="protein sequence ID" value="MDG4476347.1"/>
    <property type="molecule type" value="Genomic_DNA"/>
</dbReference>
<dbReference type="AlphaFoldDB" id="A0A9X4RQK1"/>
<dbReference type="RefSeq" id="WP_307633315.1">
    <property type="nucleotide sequence ID" value="NZ_JAPHEH010000001.1"/>
</dbReference>
<evidence type="ECO:0000256" key="5">
    <source>
        <dbReference type="ARBA" id="ARBA00022737"/>
    </source>
</evidence>
<dbReference type="GO" id="GO:0005737">
    <property type="term" value="C:cytoplasm"/>
    <property type="evidence" value="ECO:0007669"/>
    <property type="project" value="UniProtKB-SubCell"/>
</dbReference>
<evidence type="ECO:0000256" key="4">
    <source>
        <dbReference type="ARBA" id="ARBA00022679"/>
    </source>
</evidence>
<dbReference type="GO" id="GO:0008780">
    <property type="term" value="F:acyl-[acyl-carrier-protein]-UDP-N-acetylglucosamine O-acyltransferase activity"/>
    <property type="evidence" value="ECO:0007669"/>
    <property type="project" value="UniProtKB-UniRule"/>
</dbReference>
<dbReference type="GO" id="GO:0016020">
    <property type="term" value="C:membrane"/>
    <property type="evidence" value="ECO:0007669"/>
    <property type="project" value="GOC"/>
</dbReference>
<evidence type="ECO:0000256" key="6">
    <source>
        <dbReference type="ARBA" id="ARBA00023098"/>
    </source>
</evidence>
<comment type="function">
    <text evidence="8">Involved in the biosynthesis of lipid A, a phosphorylated glycolipid that anchors the lipopolysaccharide to the outer membrane of the cell.</text>
</comment>
<evidence type="ECO:0000313" key="11">
    <source>
        <dbReference type="Proteomes" id="UP001154240"/>
    </source>
</evidence>
<evidence type="ECO:0000259" key="9">
    <source>
        <dbReference type="Pfam" id="PF13720"/>
    </source>
</evidence>
<keyword evidence="3 8" id="KW-0441">Lipid A biosynthesis</keyword>
<protein>
    <recommendedName>
        <fullName evidence="8">Acyl-[acyl-carrier-protein]--UDP-N-acetylglucosamine O-acyltransferase</fullName>
        <shortName evidence="8">UDP-N-acetylglucosamine acyltransferase</shortName>
        <ecNumber evidence="8">2.3.1.129</ecNumber>
    </recommendedName>
</protein>
<dbReference type="HAMAP" id="MF_00387">
    <property type="entry name" value="LpxA"/>
    <property type="match status" value="1"/>
</dbReference>
<keyword evidence="11" id="KW-1185">Reference proteome</keyword>
<keyword evidence="2 8" id="KW-0444">Lipid biosynthesis</keyword>
<evidence type="ECO:0000313" key="10">
    <source>
        <dbReference type="EMBL" id="MDG4476347.1"/>
    </source>
</evidence>
<dbReference type="Proteomes" id="UP001154240">
    <property type="component" value="Unassembled WGS sequence"/>
</dbReference>
<dbReference type="Pfam" id="PF13720">
    <property type="entry name" value="Acetyltransf_11"/>
    <property type="match status" value="1"/>
</dbReference>
<dbReference type="GO" id="GO:0009245">
    <property type="term" value="P:lipid A biosynthetic process"/>
    <property type="evidence" value="ECO:0007669"/>
    <property type="project" value="UniProtKB-UniRule"/>
</dbReference>
<sequence>MNIHPTAVIDPEAQVHASTTVGPYAVIEKGVVIGPDCVVCPHAVVTGLTTIGARNTIGSFTNIGGPPQDLKYNNEPTRLVIGDDNQIREYVSIHRGTPGGHGVTTVGSGNLLMAYTHIAHDCVVGDHVIMANAATLGGHVEVADRVIIGGLTAVHQFVRIGEYAYIGGMSGLSKDVPPYVIMAGIRNQMRVTGINRIGLRRSGFTADDIKKLGQAYKIIFRSPELLLQEALAKTLAEIPDCEPVAKLVNFFATSKRGAVRMAGDDEE</sequence>
<evidence type="ECO:0000256" key="7">
    <source>
        <dbReference type="ARBA" id="ARBA00023315"/>
    </source>
</evidence>
<dbReference type="InterPro" id="IPR010137">
    <property type="entry name" value="Lipid_A_LpxA"/>
</dbReference>
<evidence type="ECO:0000256" key="2">
    <source>
        <dbReference type="ARBA" id="ARBA00022516"/>
    </source>
</evidence>
<keyword evidence="4 8" id="KW-0808">Transferase</keyword>
<dbReference type="CDD" id="cd03351">
    <property type="entry name" value="LbH_UDP-GlcNAc_AT"/>
    <property type="match status" value="1"/>
</dbReference>
<dbReference type="EC" id="2.3.1.129" evidence="8"/>
<reference evidence="10" key="2">
    <citation type="submission" date="2022-10" db="EMBL/GenBank/DDBJ databases">
        <authorList>
            <person name="Aronson H.S."/>
        </authorList>
    </citation>
    <scope>NUCLEOTIDE SEQUENCE</scope>
    <source>
        <strain evidence="10">RS19-109</strain>
    </source>
</reference>
<accession>A0A9X4RQK1</accession>
<dbReference type="PIRSF" id="PIRSF000456">
    <property type="entry name" value="UDP-GlcNAc_acltr"/>
    <property type="match status" value="1"/>
</dbReference>
<dbReference type="Gene3D" id="2.160.10.10">
    <property type="entry name" value="Hexapeptide repeat proteins"/>
    <property type="match status" value="1"/>
</dbReference>
<dbReference type="PANTHER" id="PTHR43480">
    <property type="entry name" value="ACYL-[ACYL-CARRIER-PROTEIN]--UDP-N-ACETYLGLUCOSAMINE O-ACYLTRANSFERASE"/>
    <property type="match status" value="1"/>
</dbReference>
<dbReference type="SUPFAM" id="SSF51161">
    <property type="entry name" value="Trimeric LpxA-like enzymes"/>
    <property type="match status" value="1"/>
</dbReference>
<comment type="similarity">
    <text evidence="8">Belongs to the transferase hexapeptide repeat family. LpxA subfamily.</text>
</comment>
<evidence type="ECO:0000256" key="8">
    <source>
        <dbReference type="HAMAP-Rule" id="MF_00387"/>
    </source>
</evidence>
<dbReference type="PROSITE" id="PS00101">
    <property type="entry name" value="HEXAPEP_TRANSFERASES"/>
    <property type="match status" value="1"/>
</dbReference>
<proteinExistence type="inferred from homology"/>
<comment type="subunit">
    <text evidence="8">Homotrimer.</text>
</comment>
<comment type="subcellular location">
    <subcellularLocation>
        <location evidence="8">Cytoplasm</location>
    </subcellularLocation>
</comment>
<evidence type="ECO:0000256" key="1">
    <source>
        <dbReference type="ARBA" id="ARBA00022490"/>
    </source>
</evidence>
<dbReference type="NCBIfam" id="TIGR01852">
    <property type="entry name" value="lipid_A_lpxA"/>
    <property type="match status" value="1"/>
</dbReference>
<dbReference type="Pfam" id="PF00132">
    <property type="entry name" value="Hexapep"/>
    <property type="match status" value="2"/>
</dbReference>
<dbReference type="NCBIfam" id="NF003657">
    <property type="entry name" value="PRK05289.1"/>
    <property type="match status" value="1"/>
</dbReference>
<name>A0A9X4RQK1_9BACT</name>
<dbReference type="InterPro" id="IPR001451">
    <property type="entry name" value="Hexapep"/>
</dbReference>
<keyword evidence="7 8" id="KW-0012">Acyltransferase</keyword>
<dbReference type="InterPro" id="IPR011004">
    <property type="entry name" value="Trimer_LpxA-like_sf"/>
</dbReference>
<keyword evidence="5 8" id="KW-0677">Repeat</keyword>
<evidence type="ECO:0000256" key="3">
    <source>
        <dbReference type="ARBA" id="ARBA00022556"/>
    </source>
</evidence>
<keyword evidence="6 8" id="KW-0443">Lipid metabolism</keyword>
<keyword evidence="1 8" id="KW-0963">Cytoplasm</keyword>
<feature type="domain" description="UDP N-acetylglucosamine O-acyltransferase C-terminal" evidence="9">
    <location>
        <begin position="175"/>
        <end position="258"/>
    </location>
</feature>
<dbReference type="Gene3D" id="1.20.1180.10">
    <property type="entry name" value="Udp N-acetylglucosamine O-acyltransferase, C-terminal domain"/>
    <property type="match status" value="1"/>
</dbReference>
<organism evidence="10 11">
    <name type="scientific">Thiovibrio frasassiensis</name>
    <dbReference type="NCBI Taxonomy" id="2984131"/>
    <lineage>
        <taxon>Bacteria</taxon>
        <taxon>Pseudomonadati</taxon>
        <taxon>Thermodesulfobacteriota</taxon>
        <taxon>Desulfobulbia</taxon>
        <taxon>Desulfobulbales</taxon>
        <taxon>Thiovibrionaceae</taxon>
        <taxon>Thiovibrio</taxon>
    </lineage>
</organism>
<comment type="pathway">
    <text evidence="8">Glycolipid biosynthesis; lipid IV(A) biosynthesis; lipid IV(A) from (3R)-3-hydroxytetradecanoyl-[acyl-carrier-protein] and UDP-N-acetyl-alpha-D-glucosamine: step 1/6.</text>
</comment>
<reference evidence="10" key="1">
    <citation type="journal article" date="2022" name="bioRxiv">
        <title>Thiovibrio frasassiensisgen. nov., sp. nov., an autotrophic, elemental sulfur disproportionating bacterium isolated from sulfidic karst sediment, and proposal of Thiovibrionaceae fam. nov.</title>
        <authorList>
            <person name="Aronson H."/>
            <person name="Thomas C."/>
            <person name="Bhattacharyya M."/>
            <person name="Eckstein S."/>
            <person name="Jensen S."/>
            <person name="Barco R."/>
            <person name="Macalady J."/>
            <person name="Amend J."/>
        </authorList>
    </citation>
    <scope>NUCLEOTIDE SEQUENCE</scope>
    <source>
        <strain evidence="10">RS19-109</strain>
    </source>
</reference>